<sequence>MAFALRLDRAMQANLTRIGDRQLRKALAELAIAPSDPRLADHVHQVRKRMKMLRGLLRLMRDAMPPDMYRRENAALRDAANALSGSRDAQVCIDTFDILVPPETLNDEARQLAPVREALVAARDRLLAGAEAGKNQNGNGDNTAEHLASARAELEAVRERLPSWRLTEKGFKAIAGGLKTVYGRGRTAFNQAYSSGDDGDFHEWRKQVKYHWYHMRLLHPLWPAAQRARAKELKLLAERLGDEHDLTMLREELLRLEGLEEGIVAELEWRASRRQLTLREDARRLGGLLYAESPKALCRRYRRFWKVARS</sequence>
<feature type="domain" description="CHAD" evidence="1">
    <location>
        <begin position="8"/>
        <end position="295"/>
    </location>
</feature>
<dbReference type="PANTHER" id="PTHR39339">
    <property type="entry name" value="SLR1444 PROTEIN"/>
    <property type="match status" value="1"/>
</dbReference>
<dbReference type="RefSeq" id="WP_092525037.1">
    <property type="nucleotide sequence ID" value="NZ_FNCI01000004.1"/>
</dbReference>
<name>A0A1G7RL41_9GAMM</name>
<dbReference type="PROSITE" id="PS51708">
    <property type="entry name" value="CHAD"/>
    <property type="match status" value="1"/>
</dbReference>
<evidence type="ECO:0000313" key="3">
    <source>
        <dbReference type="Proteomes" id="UP000198641"/>
    </source>
</evidence>
<evidence type="ECO:0000313" key="2">
    <source>
        <dbReference type="EMBL" id="SDG11486.1"/>
    </source>
</evidence>
<dbReference type="PANTHER" id="PTHR39339:SF1">
    <property type="entry name" value="CHAD DOMAIN-CONTAINING PROTEIN"/>
    <property type="match status" value="1"/>
</dbReference>
<reference evidence="2 3" key="1">
    <citation type="submission" date="2016-10" db="EMBL/GenBank/DDBJ databases">
        <authorList>
            <person name="de Groot N.N."/>
        </authorList>
    </citation>
    <scope>NUCLEOTIDE SEQUENCE [LARGE SCALE GENOMIC DNA]</scope>
    <source>
        <strain evidence="2 3">BH539</strain>
    </source>
</reference>
<accession>A0A1G7RL41</accession>
<gene>
    <name evidence="2" type="ORF">SAMN05216571_104333</name>
</gene>
<dbReference type="EMBL" id="FNCI01000004">
    <property type="protein sequence ID" value="SDG11486.1"/>
    <property type="molecule type" value="Genomic_DNA"/>
</dbReference>
<dbReference type="OrthoDB" id="9810907at2"/>
<dbReference type="Pfam" id="PF05235">
    <property type="entry name" value="CHAD"/>
    <property type="match status" value="1"/>
</dbReference>
<proteinExistence type="predicted"/>
<protein>
    <submittedName>
        <fullName evidence="2">CHAD domain-containing protein</fullName>
    </submittedName>
</protein>
<dbReference type="InterPro" id="IPR038186">
    <property type="entry name" value="CHAD_dom_sf"/>
</dbReference>
<evidence type="ECO:0000259" key="1">
    <source>
        <dbReference type="PROSITE" id="PS51708"/>
    </source>
</evidence>
<dbReference type="InterPro" id="IPR007899">
    <property type="entry name" value="CHAD_dom"/>
</dbReference>
<organism evidence="2 3">
    <name type="scientific">Onishia taeanensis</name>
    <dbReference type="NCBI Taxonomy" id="284577"/>
    <lineage>
        <taxon>Bacteria</taxon>
        <taxon>Pseudomonadati</taxon>
        <taxon>Pseudomonadota</taxon>
        <taxon>Gammaproteobacteria</taxon>
        <taxon>Oceanospirillales</taxon>
        <taxon>Halomonadaceae</taxon>
        <taxon>Onishia</taxon>
    </lineage>
</organism>
<keyword evidence="3" id="KW-1185">Reference proteome</keyword>
<dbReference type="Proteomes" id="UP000198641">
    <property type="component" value="Unassembled WGS sequence"/>
</dbReference>
<dbReference type="Gene3D" id="1.40.20.10">
    <property type="entry name" value="CHAD domain"/>
    <property type="match status" value="1"/>
</dbReference>
<dbReference type="STRING" id="284577.SAMN05216571_104333"/>
<dbReference type="AlphaFoldDB" id="A0A1G7RL41"/>
<dbReference type="SMART" id="SM00880">
    <property type="entry name" value="CHAD"/>
    <property type="match status" value="1"/>
</dbReference>